<evidence type="ECO:0000313" key="2">
    <source>
        <dbReference type="Proteomes" id="UP001219525"/>
    </source>
</evidence>
<accession>A0AAD6VQN9</accession>
<name>A0AAD6VQN9_9AGAR</name>
<dbReference type="Proteomes" id="UP001219525">
    <property type="component" value="Unassembled WGS sequence"/>
</dbReference>
<evidence type="ECO:0000313" key="1">
    <source>
        <dbReference type="EMBL" id="KAJ7217336.1"/>
    </source>
</evidence>
<reference evidence="1" key="1">
    <citation type="submission" date="2023-03" db="EMBL/GenBank/DDBJ databases">
        <title>Massive genome expansion in bonnet fungi (Mycena s.s.) driven by repeated elements and novel gene families across ecological guilds.</title>
        <authorList>
            <consortium name="Lawrence Berkeley National Laboratory"/>
            <person name="Harder C.B."/>
            <person name="Miyauchi S."/>
            <person name="Viragh M."/>
            <person name="Kuo A."/>
            <person name="Thoen E."/>
            <person name="Andreopoulos B."/>
            <person name="Lu D."/>
            <person name="Skrede I."/>
            <person name="Drula E."/>
            <person name="Henrissat B."/>
            <person name="Morin E."/>
            <person name="Kohler A."/>
            <person name="Barry K."/>
            <person name="LaButti K."/>
            <person name="Morin E."/>
            <person name="Salamov A."/>
            <person name="Lipzen A."/>
            <person name="Mereny Z."/>
            <person name="Hegedus B."/>
            <person name="Baldrian P."/>
            <person name="Stursova M."/>
            <person name="Weitz H."/>
            <person name="Taylor A."/>
            <person name="Grigoriev I.V."/>
            <person name="Nagy L.G."/>
            <person name="Martin F."/>
            <person name="Kauserud H."/>
        </authorList>
    </citation>
    <scope>NUCLEOTIDE SEQUENCE</scope>
    <source>
        <strain evidence="1">9144</strain>
    </source>
</reference>
<protein>
    <submittedName>
        <fullName evidence="1">Uncharacterized protein</fullName>
    </submittedName>
</protein>
<dbReference type="AlphaFoldDB" id="A0AAD6VQN9"/>
<organism evidence="1 2">
    <name type="scientific">Mycena pura</name>
    <dbReference type="NCBI Taxonomy" id="153505"/>
    <lineage>
        <taxon>Eukaryota</taxon>
        <taxon>Fungi</taxon>
        <taxon>Dikarya</taxon>
        <taxon>Basidiomycota</taxon>
        <taxon>Agaricomycotina</taxon>
        <taxon>Agaricomycetes</taxon>
        <taxon>Agaricomycetidae</taxon>
        <taxon>Agaricales</taxon>
        <taxon>Marasmiineae</taxon>
        <taxon>Mycenaceae</taxon>
        <taxon>Mycena</taxon>
    </lineage>
</organism>
<dbReference type="EMBL" id="JARJCW010000014">
    <property type="protein sequence ID" value="KAJ7217336.1"/>
    <property type="molecule type" value="Genomic_DNA"/>
</dbReference>
<proteinExistence type="predicted"/>
<gene>
    <name evidence="1" type="ORF">GGX14DRAFT_391135</name>
</gene>
<comment type="caution">
    <text evidence="1">The sequence shown here is derived from an EMBL/GenBank/DDBJ whole genome shotgun (WGS) entry which is preliminary data.</text>
</comment>
<sequence length="210" mass="22546">MPYMPPERAAFRSLTRVYFYFLTFVSPRCLQYIIILRGDWAAGECATGKDRIGKRVGSSSGAGAGACEGAADLAAGSRAPAQRVVLFCPRSRRGCGERAQGRTVADQKCEGAVTARFSATRCSLSHNLITNSSTQLLVPHDTTGRGSVFYPLPLCPIPLLYRWATLHTDTACNRLQSILGILTGERTLSLVDGLVDGVVQSVIKPAVIPT</sequence>
<keyword evidence="2" id="KW-1185">Reference proteome</keyword>